<proteinExistence type="predicted"/>
<feature type="compositionally biased region" description="Basic and acidic residues" evidence="5">
    <location>
        <begin position="81"/>
        <end position="108"/>
    </location>
</feature>
<evidence type="ECO:0000256" key="3">
    <source>
        <dbReference type="ARBA" id="ARBA00022833"/>
    </source>
</evidence>
<dbReference type="Pfam" id="PF00643">
    <property type="entry name" value="zf-B_box"/>
    <property type="match status" value="1"/>
</dbReference>
<feature type="domain" description="B box-type" evidence="6">
    <location>
        <begin position="1"/>
        <end position="45"/>
    </location>
</feature>
<evidence type="ECO:0000259" key="6">
    <source>
        <dbReference type="PROSITE" id="PS50119"/>
    </source>
</evidence>
<dbReference type="AlphaFoldDB" id="A0A5B7AWS9"/>
<dbReference type="PANTHER" id="PTHR31717:SF60">
    <property type="entry name" value="B-BOX TYPE ZINC FINGER FAMILY PROTEIN"/>
    <property type="match status" value="1"/>
</dbReference>
<gene>
    <name evidence="7" type="ORF">Din_029342</name>
</gene>
<organism evidence="7">
    <name type="scientific">Davidia involucrata</name>
    <name type="common">Dove tree</name>
    <dbReference type="NCBI Taxonomy" id="16924"/>
    <lineage>
        <taxon>Eukaryota</taxon>
        <taxon>Viridiplantae</taxon>
        <taxon>Streptophyta</taxon>
        <taxon>Embryophyta</taxon>
        <taxon>Tracheophyta</taxon>
        <taxon>Spermatophyta</taxon>
        <taxon>Magnoliopsida</taxon>
        <taxon>eudicotyledons</taxon>
        <taxon>Gunneridae</taxon>
        <taxon>Pentapetalae</taxon>
        <taxon>asterids</taxon>
        <taxon>Cornales</taxon>
        <taxon>Nyssaceae</taxon>
        <taxon>Davidia</taxon>
    </lineage>
</organism>
<dbReference type="GO" id="GO:0008270">
    <property type="term" value="F:zinc ion binding"/>
    <property type="evidence" value="ECO:0007669"/>
    <property type="project" value="UniProtKB-KW"/>
</dbReference>
<evidence type="ECO:0000256" key="1">
    <source>
        <dbReference type="ARBA" id="ARBA00022723"/>
    </source>
</evidence>
<dbReference type="InterPro" id="IPR049808">
    <property type="entry name" value="CONSTANS-like_Bbox1"/>
</dbReference>
<dbReference type="PROSITE" id="PS50119">
    <property type="entry name" value="ZF_BBOX"/>
    <property type="match status" value="1"/>
</dbReference>
<protein>
    <recommendedName>
        <fullName evidence="6">B box-type domain-containing protein</fullName>
    </recommendedName>
</protein>
<feature type="compositionally biased region" description="Low complexity" evidence="5">
    <location>
        <begin position="135"/>
        <end position="149"/>
    </location>
</feature>
<dbReference type="SMART" id="SM00336">
    <property type="entry name" value="BBOX"/>
    <property type="match status" value="1"/>
</dbReference>
<dbReference type="PANTHER" id="PTHR31717">
    <property type="entry name" value="ZINC FINGER PROTEIN CONSTANS-LIKE 10"/>
    <property type="match status" value="1"/>
</dbReference>
<keyword evidence="2 4" id="KW-0863">Zinc-finger</keyword>
<dbReference type="EMBL" id="GHES01029342">
    <property type="protein sequence ID" value="MPA59901.1"/>
    <property type="molecule type" value="Transcribed_RNA"/>
</dbReference>
<dbReference type="CDD" id="cd19821">
    <property type="entry name" value="Bbox1_BBX-like"/>
    <property type="match status" value="1"/>
</dbReference>
<sequence>MKECELCSYPARMYCKADGASLCWDCDEKVHCANFLVAKHSRSLLCHVCQSPTSWTASGPKLGHTASLCETCFNSCKGIQERGPEGGDEESHTGNYDEHENKDHHDLEVDIVDDDEDADQNVDDRENQLVPWAFSSSSSSSEVSSSRFSTCGRGVSSLKRMRENADLDSEN</sequence>
<dbReference type="InterPro" id="IPR000315">
    <property type="entry name" value="Znf_B-box"/>
</dbReference>
<keyword evidence="1" id="KW-0479">Metal-binding</keyword>
<name>A0A5B7AWS9_DAVIN</name>
<evidence type="ECO:0000256" key="5">
    <source>
        <dbReference type="SAM" id="MobiDB-lite"/>
    </source>
</evidence>
<evidence type="ECO:0000256" key="2">
    <source>
        <dbReference type="ARBA" id="ARBA00022771"/>
    </source>
</evidence>
<evidence type="ECO:0000256" key="4">
    <source>
        <dbReference type="PROSITE-ProRule" id="PRU00024"/>
    </source>
</evidence>
<evidence type="ECO:0000313" key="7">
    <source>
        <dbReference type="EMBL" id="MPA59901.1"/>
    </source>
</evidence>
<feature type="compositionally biased region" description="Acidic residues" evidence="5">
    <location>
        <begin position="109"/>
        <end position="121"/>
    </location>
</feature>
<feature type="region of interest" description="Disordered" evidence="5">
    <location>
        <begin position="81"/>
        <end position="153"/>
    </location>
</feature>
<keyword evidence="3" id="KW-0862">Zinc</keyword>
<reference evidence="7" key="1">
    <citation type="submission" date="2019-08" db="EMBL/GenBank/DDBJ databases">
        <title>Reference gene set and small RNA set construction with multiple tissues from Davidia involucrata Baill.</title>
        <authorList>
            <person name="Yang H."/>
            <person name="Zhou C."/>
            <person name="Li G."/>
            <person name="Wang J."/>
            <person name="Gao P."/>
            <person name="Wang M."/>
            <person name="Wang R."/>
            <person name="Zhao Y."/>
        </authorList>
    </citation>
    <scope>NUCLEOTIDE SEQUENCE</scope>
    <source>
        <tissue evidence="7">Mixed with DoveR01_LX</tissue>
    </source>
</reference>
<accession>A0A5B7AWS9</accession>